<protein>
    <recommendedName>
        <fullName evidence="1">DUF6443 domain-containing protein</fullName>
    </recommendedName>
</protein>
<evidence type="ECO:0000259" key="1">
    <source>
        <dbReference type="Pfam" id="PF20041"/>
    </source>
</evidence>
<keyword evidence="3" id="KW-1185">Reference proteome</keyword>
<dbReference type="Pfam" id="PF20041">
    <property type="entry name" value="DUF6443"/>
    <property type="match status" value="1"/>
</dbReference>
<evidence type="ECO:0000313" key="3">
    <source>
        <dbReference type="Proteomes" id="UP000027601"/>
    </source>
</evidence>
<dbReference type="EMBL" id="BAJS01000038">
    <property type="protein sequence ID" value="GAK38100.1"/>
    <property type="molecule type" value="Genomic_DNA"/>
</dbReference>
<dbReference type="InterPro" id="IPR045619">
    <property type="entry name" value="DUF6443"/>
</dbReference>
<gene>
    <name evidence="2" type="ORF">JCM15093_3397</name>
</gene>
<accession>A0A069D6X3</accession>
<dbReference type="STRING" id="1121097.GCA_000428125_02091"/>
<organism evidence="2 3">
    <name type="scientific">Bacteroides graminisolvens DSM 19988 = JCM 15093</name>
    <dbReference type="NCBI Taxonomy" id="1121097"/>
    <lineage>
        <taxon>Bacteria</taxon>
        <taxon>Pseudomonadati</taxon>
        <taxon>Bacteroidota</taxon>
        <taxon>Bacteroidia</taxon>
        <taxon>Bacteroidales</taxon>
        <taxon>Bacteroidaceae</taxon>
        <taxon>Bacteroides</taxon>
    </lineage>
</organism>
<dbReference type="RefSeq" id="WP_024997624.1">
    <property type="nucleotide sequence ID" value="NZ_ATZI01000008.1"/>
</dbReference>
<dbReference type="OrthoDB" id="976756at2"/>
<reference evidence="2 3" key="1">
    <citation type="journal article" date="2015" name="Microbes Environ.">
        <title>Distribution and evolution of nitrogen fixation genes in the phylum bacteroidetes.</title>
        <authorList>
            <person name="Inoue J."/>
            <person name="Oshima K."/>
            <person name="Suda W."/>
            <person name="Sakamoto M."/>
            <person name="Iino T."/>
            <person name="Noda S."/>
            <person name="Hongoh Y."/>
            <person name="Hattori M."/>
            <person name="Ohkuma M."/>
        </authorList>
    </citation>
    <scope>NUCLEOTIDE SEQUENCE [LARGE SCALE GENOMIC DNA]</scope>
    <source>
        <strain evidence="2 3">JCM 15093</strain>
    </source>
</reference>
<sequence length="151" mass="16573">MGREPKEWLPASVSGNNGSYVPLNTLMTHASGSYPGETKPYALPVSESSPLNRVLEQYGPGQAWQNNSRSAKKLLTGTLTARLEGSSTPSYLCSVMYFDHAGRLTTVKHKLNTDSIVTLAENTYDKLGRLKTNKKNKQSALISSYAYNIRS</sequence>
<evidence type="ECO:0000313" key="2">
    <source>
        <dbReference type="EMBL" id="GAK38100.1"/>
    </source>
</evidence>
<comment type="caution">
    <text evidence="2">The sequence shown here is derived from an EMBL/GenBank/DDBJ whole genome shotgun (WGS) entry which is preliminary data.</text>
</comment>
<dbReference type="Proteomes" id="UP000027601">
    <property type="component" value="Unassembled WGS sequence"/>
</dbReference>
<dbReference type="AlphaFoldDB" id="A0A069D6X3"/>
<feature type="domain" description="DUF6443" evidence="1">
    <location>
        <begin position="1"/>
        <end position="72"/>
    </location>
</feature>
<name>A0A069D6X3_9BACE</name>
<proteinExistence type="predicted"/>